<dbReference type="EMBL" id="RQGP01000027">
    <property type="protein sequence ID" value="TGL87580.1"/>
    <property type="molecule type" value="Genomic_DNA"/>
</dbReference>
<proteinExistence type="predicted"/>
<evidence type="ECO:0000313" key="1">
    <source>
        <dbReference type="EMBL" id="TGL87580.1"/>
    </source>
</evidence>
<reference evidence="1" key="1">
    <citation type="journal article" date="2019" name="PLoS Negl. Trop. Dis.">
        <title>Revisiting the worldwide diversity of Leptospira species in the environment.</title>
        <authorList>
            <person name="Vincent A.T."/>
            <person name="Schiettekatte O."/>
            <person name="Bourhy P."/>
            <person name="Veyrier F.J."/>
            <person name="Picardeau M."/>
        </authorList>
    </citation>
    <scope>NUCLEOTIDE SEQUENCE [LARGE SCALE GENOMIC DNA]</scope>
    <source>
        <strain evidence="1">201702422</strain>
    </source>
</reference>
<dbReference type="RefSeq" id="WP_135586525.1">
    <property type="nucleotide sequence ID" value="NZ_RQGO01000010.1"/>
</dbReference>
<name>A0A4Z1A193_9LEPT</name>
<organism evidence="1 2">
    <name type="scientific">Leptospira congkakensis</name>
    <dbReference type="NCBI Taxonomy" id="2484932"/>
    <lineage>
        <taxon>Bacteria</taxon>
        <taxon>Pseudomonadati</taxon>
        <taxon>Spirochaetota</taxon>
        <taxon>Spirochaetia</taxon>
        <taxon>Leptospirales</taxon>
        <taxon>Leptospiraceae</taxon>
        <taxon>Leptospira</taxon>
    </lineage>
</organism>
<comment type="caution">
    <text evidence="1">The sequence shown here is derived from an EMBL/GenBank/DDBJ whole genome shotgun (WGS) entry which is preliminary data.</text>
</comment>
<protein>
    <recommendedName>
        <fullName evidence="3">DUF2846 domain-containing protein</fullName>
    </recommendedName>
</protein>
<sequence>MISNNIRLKSTIIVFFMILFGLVFGCAKKNVFVKLVTSETDTGLLYLIRPEHASLALWDYDCILSRYPGKFSSSVKPTPIYTIELENGSLGYLRLQEGTYQLDVVGKPDATKVFQIKKGEEKYIEFKIFSETKFSRSEITFREINKEYSLEEILSVPLFTERSFVSVQMPIE</sequence>
<dbReference type="AlphaFoldDB" id="A0A4Z1A193"/>
<evidence type="ECO:0008006" key="3">
    <source>
        <dbReference type="Google" id="ProtNLM"/>
    </source>
</evidence>
<dbReference type="OrthoDB" id="329956at2"/>
<keyword evidence="2" id="KW-1185">Reference proteome</keyword>
<gene>
    <name evidence="1" type="ORF">EHQ69_15820</name>
</gene>
<dbReference type="Proteomes" id="UP000298263">
    <property type="component" value="Unassembled WGS sequence"/>
</dbReference>
<accession>A0A4Z1A193</accession>
<evidence type="ECO:0000313" key="2">
    <source>
        <dbReference type="Proteomes" id="UP000298263"/>
    </source>
</evidence>
<dbReference type="PROSITE" id="PS51257">
    <property type="entry name" value="PROKAR_LIPOPROTEIN"/>
    <property type="match status" value="1"/>
</dbReference>